<dbReference type="EMBL" id="JACIFE010000034">
    <property type="protein sequence ID" value="MBB4077248.1"/>
    <property type="molecule type" value="Genomic_DNA"/>
</dbReference>
<dbReference type="InterPro" id="IPR026834">
    <property type="entry name" value="LHH"/>
</dbReference>
<organism evidence="2 3">
    <name type="scientific">Bartonella fuyuanensis</name>
    <dbReference type="NCBI Taxonomy" id="1460968"/>
    <lineage>
        <taxon>Bacteria</taxon>
        <taxon>Pseudomonadati</taxon>
        <taxon>Pseudomonadota</taxon>
        <taxon>Alphaproteobacteria</taxon>
        <taxon>Hyphomicrobiales</taxon>
        <taxon>Bartonellaceae</taxon>
        <taxon>Bartonella</taxon>
    </lineage>
</organism>
<name>A0A840E553_9HYPH</name>
<dbReference type="AlphaFoldDB" id="A0A840E553"/>
<dbReference type="Pfam" id="PF14411">
    <property type="entry name" value="LHH"/>
    <property type="match status" value="1"/>
</dbReference>
<keyword evidence="3" id="KW-1185">Reference proteome</keyword>
<comment type="caution">
    <text evidence="2">The sequence shown here is derived from an EMBL/GenBank/DDBJ whole genome shotgun (WGS) entry which is preliminary data.</text>
</comment>
<gene>
    <name evidence="2" type="ORF">GGR08_001576</name>
</gene>
<dbReference type="RefSeq" id="WP_183194679.1">
    <property type="nucleotide sequence ID" value="NZ_JACIFE010000034.1"/>
</dbReference>
<reference evidence="2 3" key="1">
    <citation type="submission" date="2020-08" db="EMBL/GenBank/DDBJ databases">
        <title>Genomic Encyclopedia of Type Strains, Phase IV (KMG-IV): sequencing the most valuable type-strain genomes for metagenomic binning, comparative biology and taxonomic classification.</title>
        <authorList>
            <person name="Goeker M."/>
        </authorList>
    </citation>
    <scope>NUCLEOTIDE SEQUENCE [LARGE SCALE GENOMIC DNA]</scope>
    <source>
        <strain evidence="2 3">DSM 100694</strain>
    </source>
</reference>
<evidence type="ECO:0000259" key="1">
    <source>
        <dbReference type="Pfam" id="PF14411"/>
    </source>
</evidence>
<sequence>MKWIKKKMMGAEEPMEFKGKKVYQEDELFEPETVSSWKEKGQIVAGTNVERMASGRSPIGVDCRPIMLYPMTQEQDSPIVEVLYSFYQDKSFVSHMKPKTSFIRKVICWISKKVSK</sequence>
<proteinExistence type="predicted"/>
<feature type="domain" description="LHH" evidence="1">
    <location>
        <begin position="47"/>
        <end position="104"/>
    </location>
</feature>
<accession>A0A840E553</accession>
<evidence type="ECO:0000313" key="3">
    <source>
        <dbReference type="Proteomes" id="UP000585970"/>
    </source>
</evidence>
<dbReference type="Proteomes" id="UP000585970">
    <property type="component" value="Unassembled WGS sequence"/>
</dbReference>
<evidence type="ECO:0000313" key="2">
    <source>
        <dbReference type="EMBL" id="MBB4077248.1"/>
    </source>
</evidence>
<protein>
    <recommendedName>
        <fullName evidence="1">LHH domain-containing protein</fullName>
    </recommendedName>
</protein>